<dbReference type="Gene3D" id="1.10.510.10">
    <property type="entry name" value="Transferase(Phosphotransferase) domain 1"/>
    <property type="match status" value="1"/>
</dbReference>
<name>A0ABD2PJH1_9PLAT</name>
<dbReference type="PROSITE" id="PS00108">
    <property type="entry name" value="PROTEIN_KINASE_ST"/>
    <property type="match status" value="1"/>
</dbReference>
<organism evidence="10 11">
    <name type="scientific">Cichlidogyrus casuarinus</name>
    <dbReference type="NCBI Taxonomy" id="1844966"/>
    <lineage>
        <taxon>Eukaryota</taxon>
        <taxon>Metazoa</taxon>
        <taxon>Spiralia</taxon>
        <taxon>Lophotrochozoa</taxon>
        <taxon>Platyhelminthes</taxon>
        <taxon>Monogenea</taxon>
        <taxon>Monopisthocotylea</taxon>
        <taxon>Dactylogyridea</taxon>
        <taxon>Ancyrocephalidae</taxon>
        <taxon>Cichlidogyrus</taxon>
    </lineage>
</organism>
<reference evidence="10 11" key="1">
    <citation type="submission" date="2024-11" db="EMBL/GenBank/DDBJ databases">
        <title>Adaptive evolution of stress response genes in parasites aligns with host niche diversity.</title>
        <authorList>
            <person name="Hahn C."/>
            <person name="Resl P."/>
        </authorList>
    </citation>
    <scope>NUCLEOTIDE SEQUENCE [LARGE SCALE GENOMIC DNA]</scope>
    <source>
        <strain evidence="10">EGGRZ-B1_66</strain>
        <tissue evidence="10">Body</tissue>
    </source>
</reference>
<feature type="binding site" evidence="7">
    <location>
        <position position="119"/>
    </location>
    <ligand>
        <name>ATP</name>
        <dbReference type="ChEBI" id="CHEBI:30616"/>
    </ligand>
</feature>
<dbReference type="GO" id="GO:0004674">
    <property type="term" value="F:protein serine/threonine kinase activity"/>
    <property type="evidence" value="ECO:0007669"/>
    <property type="project" value="UniProtKB-KW"/>
</dbReference>
<dbReference type="InterPro" id="IPR008271">
    <property type="entry name" value="Ser/Thr_kinase_AS"/>
</dbReference>
<proteinExistence type="inferred from homology"/>
<keyword evidence="11" id="KW-1185">Reference proteome</keyword>
<keyword evidence="3" id="KW-0808">Transferase</keyword>
<keyword evidence="1 8" id="KW-0723">Serine/threonine-protein kinase</keyword>
<keyword evidence="5" id="KW-0418">Kinase</keyword>
<protein>
    <recommendedName>
        <fullName evidence="9">Protein kinase domain-containing protein</fullName>
    </recommendedName>
</protein>
<comment type="similarity">
    <text evidence="8">Belongs to the protein kinase superfamily.</text>
</comment>
<dbReference type="GO" id="GO:0005524">
    <property type="term" value="F:ATP binding"/>
    <property type="evidence" value="ECO:0007669"/>
    <property type="project" value="UniProtKB-UniRule"/>
</dbReference>
<keyword evidence="6 7" id="KW-0067">ATP-binding</keyword>
<dbReference type="Pfam" id="PF00069">
    <property type="entry name" value="Pkinase"/>
    <property type="match status" value="1"/>
</dbReference>
<evidence type="ECO:0000256" key="2">
    <source>
        <dbReference type="ARBA" id="ARBA00022553"/>
    </source>
</evidence>
<evidence type="ECO:0000256" key="3">
    <source>
        <dbReference type="ARBA" id="ARBA00022679"/>
    </source>
</evidence>
<dbReference type="PANTHER" id="PTHR24351">
    <property type="entry name" value="RIBOSOMAL PROTEIN S6 KINASE"/>
    <property type="match status" value="1"/>
</dbReference>
<evidence type="ECO:0000313" key="10">
    <source>
        <dbReference type="EMBL" id="KAL3307369.1"/>
    </source>
</evidence>
<dbReference type="InterPro" id="IPR000719">
    <property type="entry name" value="Prot_kinase_dom"/>
</dbReference>
<feature type="domain" description="Protein kinase" evidence="9">
    <location>
        <begin position="87"/>
        <end position="356"/>
    </location>
</feature>
<evidence type="ECO:0000256" key="8">
    <source>
        <dbReference type="RuleBase" id="RU000304"/>
    </source>
</evidence>
<dbReference type="InterPro" id="IPR011009">
    <property type="entry name" value="Kinase-like_dom_sf"/>
</dbReference>
<dbReference type="PROSITE" id="PS00107">
    <property type="entry name" value="PROTEIN_KINASE_ATP"/>
    <property type="match status" value="1"/>
</dbReference>
<dbReference type="Gene3D" id="3.30.200.20">
    <property type="entry name" value="Phosphorylase Kinase, domain 1"/>
    <property type="match status" value="1"/>
</dbReference>
<dbReference type="SUPFAM" id="SSF56112">
    <property type="entry name" value="Protein kinase-like (PK-like)"/>
    <property type="match status" value="1"/>
</dbReference>
<evidence type="ECO:0000259" key="9">
    <source>
        <dbReference type="PROSITE" id="PS50011"/>
    </source>
</evidence>
<evidence type="ECO:0000313" key="11">
    <source>
        <dbReference type="Proteomes" id="UP001626550"/>
    </source>
</evidence>
<evidence type="ECO:0000256" key="1">
    <source>
        <dbReference type="ARBA" id="ARBA00022527"/>
    </source>
</evidence>
<comment type="caution">
    <text evidence="10">The sequence shown here is derived from an EMBL/GenBank/DDBJ whole genome shotgun (WGS) entry which is preliminary data.</text>
</comment>
<dbReference type="AlphaFoldDB" id="A0ABD2PJH1"/>
<evidence type="ECO:0000256" key="4">
    <source>
        <dbReference type="ARBA" id="ARBA00022741"/>
    </source>
</evidence>
<evidence type="ECO:0000256" key="7">
    <source>
        <dbReference type="PROSITE-ProRule" id="PRU10141"/>
    </source>
</evidence>
<keyword evidence="2" id="KW-0597">Phosphoprotein</keyword>
<keyword evidence="4 7" id="KW-0547">Nucleotide-binding</keyword>
<dbReference type="PROSITE" id="PS50011">
    <property type="entry name" value="PROTEIN_KINASE_DOM"/>
    <property type="match status" value="1"/>
</dbReference>
<gene>
    <name evidence="10" type="ORF">Ciccas_014121</name>
</gene>
<evidence type="ECO:0000256" key="5">
    <source>
        <dbReference type="ARBA" id="ARBA00022777"/>
    </source>
</evidence>
<dbReference type="SMART" id="SM00220">
    <property type="entry name" value="S_TKc"/>
    <property type="match status" value="1"/>
</dbReference>
<dbReference type="Proteomes" id="UP001626550">
    <property type="component" value="Unassembled WGS sequence"/>
</dbReference>
<accession>A0ABD2PJH1</accession>
<sequence length="431" mass="49178">MHQEIEDEIPEDQWELCNSFPLDGDDFVDGQTYIFPHDNVNLQVVIQERQQEVEESIKSGESEPGQEFDEVDNGAPLHIKKTFDSKYSCIGMLGRGGFGQVFLAKDFGTEKLDPLCALKFISRASPRFRKNAVLDECYMARLVSGQPFLLGCYFCFQTFSYVNIAMPFCPRGELRTLCHAKKNPQGIFPNYLAIYYMACLLEAVHFLHSQNVVHRDIKPQNIFLMQDGLMKLGDFGLAVQANERIRRPCGTCGFLSKYVLECFVDSKNAYGYLYDHDWYAVGATIYMLLTGHAAQPSRNFKETLTFVKEQRHRPYPSLLPEETQEVLDFLFSWNPDSYRAEEADYEDKVKSFKAFTIAGFKLGEMSKVQPPLKPYEDAGLVKPFQATAYPQADFPEDWFARLNVLGLPYCFQNSPPTSIGRQKAPFIAIGQ</sequence>
<dbReference type="CDD" id="cd00180">
    <property type="entry name" value="PKc"/>
    <property type="match status" value="1"/>
</dbReference>
<dbReference type="EMBL" id="JBJKFK010007536">
    <property type="protein sequence ID" value="KAL3307369.1"/>
    <property type="molecule type" value="Genomic_DNA"/>
</dbReference>
<evidence type="ECO:0000256" key="6">
    <source>
        <dbReference type="ARBA" id="ARBA00022840"/>
    </source>
</evidence>
<dbReference type="InterPro" id="IPR017441">
    <property type="entry name" value="Protein_kinase_ATP_BS"/>
</dbReference>